<comment type="caution">
    <text evidence="1">The sequence shown here is derived from an EMBL/GenBank/DDBJ whole genome shotgun (WGS) entry which is preliminary data.</text>
</comment>
<dbReference type="EMBL" id="JAHZSS010000010">
    <property type="protein sequence ID" value="MBW8191361.1"/>
    <property type="molecule type" value="Genomic_DNA"/>
</dbReference>
<evidence type="ECO:0000313" key="1">
    <source>
        <dbReference type="EMBL" id="MBW8191361.1"/>
    </source>
</evidence>
<evidence type="ECO:0000313" key="2">
    <source>
        <dbReference type="Proteomes" id="UP001166251"/>
    </source>
</evidence>
<dbReference type="Proteomes" id="UP001166251">
    <property type="component" value="Unassembled WGS sequence"/>
</dbReference>
<proteinExistence type="predicted"/>
<reference evidence="1" key="1">
    <citation type="submission" date="2021-07" db="EMBL/GenBank/DDBJ databases">
        <title>Neiella marina sp. nov., isolated from the intestinal content of sea cucumber Apostichopus japonicus.</title>
        <authorList>
            <person name="Bai X."/>
        </authorList>
    </citation>
    <scope>NUCLEOTIDE SEQUENCE</scope>
    <source>
        <strain evidence="1">126</strain>
    </source>
</reference>
<keyword evidence="2" id="KW-1185">Reference proteome</keyword>
<gene>
    <name evidence="1" type="ORF">K0504_09955</name>
</gene>
<organism evidence="1 2">
    <name type="scientific">Neiella holothuriorum</name>
    <dbReference type="NCBI Taxonomy" id="2870530"/>
    <lineage>
        <taxon>Bacteria</taxon>
        <taxon>Pseudomonadati</taxon>
        <taxon>Pseudomonadota</taxon>
        <taxon>Gammaproteobacteria</taxon>
        <taxon>Alteromonadales</taxon>
        <taxon>Echinimonadaceae</taxon>
        <taxon>Neiella</taxon>
    </lineage>
</organism>
<sequence length="119" mass="13088">MFGFIKKKKSNRQSVNKLSEKDRIALEAGELIHGIGNLVCDGNLQAPWLDLESGSALRDIGHALRRKPSYSTQPMYVVAGHNISTLEHEALVDIASRFMGNAGMVPIEDLIAYHIDKSA</sequence>
<name>A0ABS7EG84_9GAMM</name>
<protein>
    <submittedName>
        <fullName evidence="1">Uncharacterized protein</fullName>
    </submittedName>
</protein>
<accession>A0ABS7EG84</accession>
<dbReference type="RefSeq" id="WP_220104044.1">
    <property type="nucleotide sequence ID" value="NZ_JAHZSS010000010.1"/>
</dbReference>